<evidence type="ECO:0000313" key="2">
    <source>
        <dbReference type="EMBL" id="MDR6218182.1"/>
    </source>
</evidence>
<comment type="caution">
    <text evidence="2">The sequence shown here is derived from an EMBL/GenBank/DDBJ whole genome shotgun (WGS) entry which is preliminary data.</text>
</comment>
<proteinExistence type="predicted"/>
<name>A0AAE4BM66_9DEIO</name>
<accession>A0AAE4BM66</accession>
<sequence length="152" mass="17075">MRHLIPLTILALSGLAVAAQQLQVTLYRIVTINTQGTVQERREANPKGIRSGDILEQSVLLTNDREVPVKNARVTIPIPKNTTYITPNLHGALFSIDGGNVFAKEPLKELVTRNGRRVQEFVSPTRYTHVRFVIPELPARSRVELSFRVRAK</sequence>
<protein>
    <submittedName>
        <fullName evidence="2">Repeat protein (TIGR01451 family)</fullName>
    </submittedName>
</protein>
<feature type="signal peptide" evidence="1">
    <location>
        <begin position="1"/>
        <end position="18"/>
    </location>
</feature>
<dbReference type="Proteomes" id="UP001185331">
    <property type="component" value="Unassembled WGS sequence"/>
</dbReference>
<evidence type="ECO:0000313" key="3">
    <source>
        <dbReference type="Proteomes" id="UP001185331"/>
    </source>
</evidence>
<reference evidence="2" key="1">
    <citation type="submission" date="2023-07" db="EMBL/GenBank/DDBJ databases">
        <title>Sorghum-associated microbial communities from plants grown in Nebraska, USA.</title>
        <authorList>
            <person name="Schachtman D."/>
        </authorList>
    </citation>
    <scope>NUCLEOTIDE SEQUENCE</scope>
    <source>
        <strain evidence="2">BE330</strain>
    </source>
</reference>
<dbReference type="AlphaFoldDB" id="A0AAE4BM66"/>
<dbReference type="RefSeq" id="WP_309854329.1">
    <property type="nucleotide sequence ID" value="NZ_JAVDQJ010000004.1"/>
</dbReference>
<evidence type="ECO:0000256" key="1">
    <source>
        <dbReference type="SAM" id="SignalP"/>
    </source>
</evidence>
<dbReference type="EMBL" id="JAVDQK010000004">
    <property type="protein sequence ID" value="MDR6218182.1"/>
    <property type="molecule type" value="Genomic_DNA"/>
</dbReference>
<keyword evidence="1" id="KW-0732">Signal</keyword>
<organism evidence="2 3">
    <name type="scientific">Deinococcus soli</name>
    <name type="common">ex Cha et al. 2016</name>
    <dbReference type="NCBI Taxonomy" id="1309411"/>
    <lineage>
        <taxon>Bacteria</taxon>
        <taxon>Thermotogati</taxon>
        <taxon>Deinococcota</taxon>
        <taxon>Deinococci</taxon>
        <taxon>Deinococcales</taxon>
        <taxon>Deinococcaceae</taxon>
        <taxon>Deinococcus</taxon>
    </lineage>
</organism>
<gene>
    <name evidence="2" type="ORF">J2Y00_001745</name>
</gene>
<feature type="chain" id="PRO_5042152419" evidence="1">
    <location>
        <begin position="19"/>
        <end position="152"/>
    </location>
</feature>